<dbReference type="PROSITE" id="PS00237">
    <property type="entry name" value="G_PROTEIN_RECEP_F1_1"/>
    <property type="match status" value="1"/>
</dbReference>
<dbReference type="CDD" id="cd00637">
    <property type="entry name" value="7tm_classA_rhodopsin-like"/>
    <property type="match status" value="1"/>
</dbReference>
<dbReference type="Gene3D" id="1.20.1070.10">
    <property type="entry name" value="Rhodopsin 7-helix transmembrane proteins"/>
    <property type="match status" value="1"/>
</dbReference>
<proteinExistence type="predicted"/>
<dbReference type="PROSITE" id="PS50262">
    <property type="entry name" value="G_PROTEIN_RECEP_F1_2"/>
    <property type="match status" value="1"/>
</dbReference>
<evidence type="ECO:0000313" key="8">
    <source>
        <dbReference type="Proteomes" id="UP000193411"/>
    </source>
</evidence>
<dbReference type="EMBL" id="MCFL01000031">
    <property type="protein sequence ID" value="ORZ34093.1"/>
    <property type="molecule type" value="Genomic_DNA"/>
</dbReference>
<feature type="domain" description="G-protein coupled receptors family 1 profile" evidence="6">
    <location>
        <begin position="44"/>
        <end position="173"/>
    </location>
</feature>
<feature type="transmembrane region" description="Helical" evidence="5">
    <location>
        <begin position="65"/>
        <end position="94"/>
    </location>
</feature>
<comment type="caution">
    <text evidence="7">The sequence shown here is derived from an EMBL/GenBank/DDBJ whole genome shotgun (WGS) entry which is preliminary data.</text>
</comment>
<sequence length="173" mass="19187">MDNELLHVRNQQPWNPLYYDQSVLDVSKAVSNLIILECLVVLALKGAVVTVAFRARHLLDSAANVLYFSLCLNNLIFGGSVLVFRIMLAASFAWTEPECMAYAILTVFCTASGAMHVLCICAERYITLVRLMRIPIKKATIAAASVWVQSAVYMVLHYMDGSKSTLSRSGYIC</sequence>
<name>A0A1Y2HK72_9FUNG</name>
<dbReference type="GO" id="GO:0004930">
    <property type="term" value="F:G protein-coupled receptor activity"/>
    <property type="evidence" value="ECO:0007669"/>
    <property type="project" value="InterPro"/>
</dbReference>
<organism evidence="7 8">
    <name type="scientific">Catenaria anguillulae PL171</name>
    <dbReference type="NCBI Taxonomy" id="765915"/>
    <lineage>
        <taxon>Eukaryota</taxon>
        <taxon>Fungi</taxon>
        <taxon>Fungi incertae sedis</taxon>
        <taxon>Blastocladiomycota</taxon>
        <taxon>Blastocladiomycetes</taxon>
        <taxon>Blastocladiales</taxon>
        <taxon>Catenariaceae</taxon>
        <taxon>Catenaria</taxon>
    </lineage>
</organism>
<evidence type="ECO:0000256" key="4">
    <source>
        <dbReference type="ARBA" id="ARBA00023136"/>
    </source>
</evidence>
<evidence type="ECO:0000256" key="5">
    <source>
        <dbReference type="SAM" id="Phobius"/>
    </source>
</evidence>
<dbReference type="InterPro" id="IPR017452">
    <property type="entry name" value="GPCR_Rhodpsn_7TM"/>
</dbReference>
<dbReference type="GO" id="GO:0016020">
    <property type="term" value="C:membrane"/>
    <property type="evidence" value="ECO:0007669"/>
    <property type="project" value="UniProtKB-SubCell"/>
</dbReference>
<dbReference type="OrthoDB" id="5734324at2759"/>
<keyword evidence="4 5" id="KW-0472">Membrane</keyword>
<feature type="non-terminal residue" evidence="7">
    <location>
        <position position="173"/>
    </location>
</feature>
<feature type="transmembrane region" description="Helical" evidence="5">
    <location>
        <begin position="141"/>
        <end position="159"/>
    </location>
</feature>
<accession>A0A1Y2HK72</accession>
<keyword evidence="3 5" id="KW-1133">Transmembrane helix</keyword>
<evidence type="ECO:0000256" key="1">
    <source>
        <dbReference type="ARBA" id="ARBA00004370"/>
    </source>
</evidence>
<reference evidence="7 8" key="1">
    <citation type="submission" date="2016-07" db="EMBL/GenBank/DDBJ databases">
        <title>Pervasive Adenine N6-methylation of Active Genes in Fungi.</title>
        <authorList>
            <consortium name="DOE Joint Genome Institute"/>
            <person name="Mondo S.J."/>
            <person name="Dannebaum R.O."/>
            <person name="Kuo R.C."/>
            <person name="Labutti K."/>
            <person name="Haridas S."/>
            <person name="Kuo A."/>
            <person name="Salamov A."/>
            <person name="Ahrendt S.R."/>
            <person name="Lipzen A."/>
            <person name="Sullivan W."/>
            <person name="Andreopoulos W.B."/>
            <person name="Clum A."/>
            <person name="Lindquist E."/>
            <person name="Daum C."/>
            <person name="Ramamoorthy G.K."/>
            <person name="Gryganskyi A."/>
            <person name="Culley D."/>
            <person name="Magnuson J.K."/>
            <person name="James T.Y."/>
            <person name="O'Malley M.A."/>
            <person name="Stajich J.E."/>
            <person name="Spatafora J.W."/>
            <person name="Visel A."/>
            <person name="Grigoriev I.V."/>
        </authorList>
    </citation>
    <scope>NUCLEOTIDE SEQUENCE [LARGE SCALE GENOMIC DNA]</scope>
    <source>
        <strain evidence="7 8">PL171</strain>
    </source>
</reference>
<keyword evidence="8" id="KW-1185">Reference proteome</keyword>
<dbReference type="Pfam" id="PF00001">
    <property type="entry name" value="7tm_1"/>
    <property type="match status" value="1"/>
</dbReference>
<dbReference type="InterPro" id="IPR000276">
    <property type="entry name" value="GPCR_Rhodpsn"/>
</dbReference>
<evidence type="ECO:0000259" key="6">
    <source>
        <dbReference type="PROSITE" id="PS50262"/>
    </source>
</evidence>
<evidence type="ECO:0000256" key="2">
    <source>
        <dbReference type="ARBA" id="ARBA00022692"/>
    </source>
</evidence>
<comment type="subcellular location">
    <subcellularLocation>
        <location evidence="1">Membrane</location>
    </subcellularLocation>
</comment>
<feature type="transmembrane region" description="Helical" evidence="5">
    <location>
        <begin position="100"/>
        <end position="121"/>
    </location>
</feature>
<evidence type="ECO:0000256" key="3">
    <source>
        <dbReference type="ARBA" id="ARBA00022989"/>
    </source>
</evidence>
<evidence type="ECO:0000313" key="7">
    <source>
        <dbReference type="EMBL" id="ORZ34093.1"/>
    </source>
</evidence>
<dbReference type="SUPFAM" id="SSF81321">
    <property type="entry name" value="Family A G protein-coupled receptor-like"/>
    <property type="match status" value="1"/>
</dbReference>
<gene>
    <name evidence="7" type="ORF">BCR44DRAFT_361848</name>
</gene>
<dbReference type="AlphaFoldDB" id="A0A1Y2HK72"/>
<feature type="transmembrane region" description="Helical" evidence="5">
    <location>
        <begin position="33"/>
        <end position="53"/>
    </location>
</feature>
<protein>
    <recommendedName>
        <fullName evidence="6">G-protein coupled receptors family 1 profile domain-containing protein</fullName>
    </recommendedName>
</protein>
<dbReference type="Proteomes" id="UP000193411">
    <property type="component" value="Unassembled WGS sequence"/>
</dbReference>
<keyword evidence="2 5" id="KW-0812">Transmembrane</keyword>